<reference evidence="8" key="1">
    <citation type="submission" date="2021-03" db="EMBL/GenBank/DDBJ databases">
        <title>Proteiniclasticum marinus sp. nov., isolated from tidal flat sediment.</title>
        <authorList>
            <person name="Namirimu T."/>
            <person name="Yang J.-A."/>
            <person name="Yang S.-H."/>
            <person name="Kim Y.-J."/>
            <person name="Kwon K.K."/>
        </authorList>
    </citation>
    <scope>NUCLEOTIDE SEQUENCE</scope>
    <source>
        <strain evidence="8">SCR006</strain>
    </source>
</reference>
<keyword evidence="4" id="KW-0233">DNA recombination</keyword>
<keyword evidence="5" id="KW-0175">Coiled coil</keyword>
<evidence type="ECO:0000313" key="9">
    <source>
        <dbReference type="Proteomes" id="UP000664218"/>
    </source>
</evidence>
<evidence type="ECO:0000256" key="3">
    <source>
        <dbReference type="ARBA" id="ARBA00023125"/>
    </source>
</evidence>
<keyword evidence="3" id="KW-0238">DNA-binding</keyword>
<dbReference type="GO" id="GO:0006310">
    <property type="term" value="P:DNA recombination"/>
    <property type="evidence" value="ECO:0007669"/>
    <property type="project" value="UniProtKB-KW"/>
</dbReference>
<dbReference type="GO" id="GO:0003677">
    <property type="term" value="F:DNA binding"/>
    <property type="evidence" value="ECO:0007669"/>
    <property type="project" value="UniProtKB-KW"/>
</dbReference>
<dbReference type="GO" id="GO:0032196">
    <property type="term" value="P:transposition"/>
    <property type="evidence" value="ECO:0007669"/>
    <property type="project" value="UniProtKB-KW"/>
</dbReference>
<dbReference type="AlphaFoldDB" id="A0A939H8I9"/>
<feature type="coiled-coil region" evidence="5">
    <location>
        <begin position="28"/>
        <end position="59"/>
    </location>
</feature>
<evidence type="ECO:0000313" key="8">
    <source>
        <dbReference type="EMBL" id="MBO1263590.1"/>
    </source>
</evidence>
<dbReference type="EMBL" id="JAFNJU010000001">
    <property type="protein sequence ID" value="MBO1263590.1"/>
    <property type="molecule type" value="Genomic_DNA"/>
</dbReference>
<dbReference type="Proteomes" id="UP000664218">
    <property type="component" value="Unassembled WGS sequence"/>
</dbReference>
<accession>A0A939H8I9</accession>
<organism evidence="8 9">
    <name type="scientific">Proteiniclasticum aestuarii</name>
    <dbReference type="NCBI Taxonomy" id="2817862"/>
    <lineage>
        <taxon>Bacteria</taxon>
        <taxon>Bacillati</taxon>
        <taxon>Bacillota</taxon>
        <taxon>Clostridia</taxon>
        <taxon>Eubacteriales</taxon>
        <taxon>Clostridiaceae</taxon>
        <taxon>Proteiniclasticum</taxon>
    </lineage>
</organism>
<dbReference type="InterPro" id="IPR001959">
    <property type="entry name" value="Transposase"/>
</dbReference>
<keyword evidence="9" id="KW-1185">Reference proteome</keyword>
<evidence type="ECO:0000259" key="6">
    <source>
        <dbReference type="Pfam" id="PF01385"/>
    </source>
</evidence>
<dbReference type="InterPro" id="IPR010095">
    <property type="entry name" value="Cas12f1-like_TNB"/>
</dbReference>
<dbReference type="Pfam" id="PF01385">
    <property type="entry name" value="OrfB_IS605"/>
    <property type="match status" value="1"/>
</dbReference>
<comment type="similarity">
    <text evidence="1">In the C-terminal section; belongs to the transposase 35 family.</text>
</comment>
<dbReference type="Pfam" id="PF07282">
    <property type="entry name" value="Cas12f1-like_TNB"/>
    <property type="match status" value="1"/>
</dbReference>
<dbReference type="NCBIfam" id="NF040570">
    <property type="entry name" value="guided_TnpB"/>
    <property type="match status" value="1"/>
</dbReference>
<name>A0A939H8I9_9CLOT</name>
<proteinExistence type="inferred from homology"/>
<keyword evidence="2" id="KW-0815">Transposition</keyword>
<evidence type="ECO:0000259" key="7">
    <source>
        <dbReference type="Pfam" id="PF07282"/>
    </source>
</evidence>
<protein>
    <submittedName>
        <fullName evidence="8">Transposase</fullName>
    </submittedName>
</protein>
<gene>
    <name evidence="8" type="ORF">J3A84_00865</name>
</gene>
<evidence type="ECO:0000256" key="4">
    <source>
        <dbReference type="ARBA" id="ARBA00023172"/>
    </source>
</evidence>
<evidence type="ECO:0000256" key="2">
    <source>
        <dbReference type="ARBA" id="ARBA00022578"/>
    </source>
</evidence>
<feature type="domain" description="Cas12f1-like TNB" evidence="7">
    <location>
        <begin position="130"/>
        <end position="197"/>
    </location>
</feature>
<comment type="caution">
    <text evidence="8">The sequence shown here is derived from an EMBL/GenBank/DDBJ whole genome shotgun (WGS) entry which is preliminary data.</text>
</comment>
<sequence length="207" mass="24149">MPEGNGIGIDLGIRDFAVVNTMENPFANINKTRSVRELEKRLKREQRRLSRKYESLKVRNKETKGGATRQNIHKQTIKVQKLHQRLSCIRENHINQVIRQKPRFMSMEDLNVKGMMKNRHLAKAVQSQNFYSFRLKLADKCRKNGIELRIADRWYPSSRLCSECGSIRKDLKLSDRTYRCDACGLVIDRDRNASMNLLNAKVYNVAP</sequence>
<evidence type="ECO:0000256" key="1">
    <source>
        <dbReference type="ARBA" id="ARBA00008761"/>
    </source>
</evidence>
<evidence type="ECO:0000256" key="5">
    <source>
        <dbReference type="SAM" id="Coils"/>
    </source>
</evidence>
<feature type="domain" description="Probable transposase IS891/IS1136/IS1341" evidence="6">
    <location>
        <begin position="4"/>
        <end position="119"/>
    </location>
</feature>